<dbReference type="SMART" id="SM01019">
    <property type="entry name" value="B3"/>
    <property type="match status" value="1"/>
</dbReference>
<evidence type="ECO:0000256" key="6">
    <source>
        <dbReference type="SAM" id="MobiDB-lite"/>
    </source>
</evidence>
<keyword evidence="4" id="KW-0804">Transcription</keyword>
<evidence type="ECO:0000259" key="7">
    <source>
        <dbReference type="PROSITE" id="PS50863"/>
    </source>
</evidence>
<sequence length="828" mass="90641">MAIGTKSGGEALRNKRHEDLRYPYPFASLIGYSTHNSRSLPFCTSECEVELQGGDLHAGVVTEAEPVVGFGTMEDVAVAEREMWLNTEQDEFLGVNDASMFYADFPPLPDFPCMSSSSSSSSTPTPSLPVKTITCSTTTTTTTSSSSSASSSSAASWAVLKSEAEEDAEKKNCNNGYMHDQLDATTPAALSSTASMEISQHPHHDCGLGGTVGECMDDVMDTFGYMELLEANDFFDPASIFQNEENPLVEFATFEEQVPLQEEQHAMVHQQGGIEEEEDHQVPVCEEIQGEEEGVGVGIDGIGDNEGGDDEMSNVFLEWLKSNKDSVSANDLRSVKLKKATIESAARRLGGGKEAMKQLLKLILEWVQTSHLQNKRRKENNNNNNNSSGNINNAQFEDPSTQNQNANTGSNINHHHHHPNSFAPESNACFNNHAPWLSQQQPFGTDQGPLMVPPPAYPQPMVGYVGDPYTNGAAAASNNINRNPYQPGTDQYHMLESAQSWPPSQFNVNASHYNQSFGDNSLFPHGAFGGYGNNQYPCQFFHGPGDRLMRLGPSATKEARKKRMARQRRLLTHHRHHSGNHNQTQASDPHARLGMGSDNCTTVVAAPHANPAANWMYWQAMTAGGAASLAPPVVPTDPPAGQQMVDRPAMQTQNCHPGRVASDRRQGWKPEKNLRFLLQKVLKQSDVGSLGRIVLPKKEAETHLPELEARDGISITMEDIGTSRVWNMRYRYWPNNKSRMYLLENTGDFVRANGLQEGDFIVIYSDVKCGKFMIRGVKVRQQGVKAESKKGGKSQKNQHGTNAATTAGTAANNGTPSSPKSKAEKVLS</sequence>
<dbReference type="Proteomes" id="UP001367508">
    <property type="component" value="Unassembled WGS sequence"/>
</dbReference>
<feature type="domain" description="TF-B3" evidence="7">
    <location>
        <begin position="678"/>
        <end position="780"/>
    </location>
</feature>
<gene>
    <name evidence="8" type="ORF">VNO77_19489</name>
</gene>
<dbReference type="SUPFAM" id="SSF101936">
    <property type="entry name" value="DNA-binding pseudobarrel domain"/>
    <property type="match status" value="1"/>
</dbReference>
<dbReference type="GO" id="GO:0009733">
    <property type="term" value="P:response to auxin"/>
    <property type="evidence" value="ECO:0007669"/>
    <property type="project" value="UniProtKB-ARBA"/>
</dbReference>
<feature type="region of interest" description="Disordered" evidence="6">
    <location>
        <begin position="373"/>
        <end position="427"/>
    </location>
</feature>
<evidence type="ECO:0000256" key="4">
    <source>
        <dbReference type="ARBA" id="ARBA00023163"/>
    </source>
</evidence>
<evidence type="ECO:0000256" key="2">
    <source>
        <dbReference type="ARBA" id="ARBA00023015"/>
    </source>
</evidence>
<evidence type="ECO:0000256" key="1">
    <source>
        <dbReference type="ARBA" id="ARBA00004123"/>
    </source>
</evidence>
<dbReference type="EMBL" id="JAYMYQ010000004">
    <property type="protein sequence ID" value="KAK7338855.1"/>
    <property type="molecule type" value="Genomic_DNA"/>
</dbReference>
<feature type="compositionally biased region" description="Polar residues" evidence="6">
    <location>
        <begin position="394"/>
        <end position="412"/>
    </location>
</feature>
<evidence type="ECO:0000313" key="9">
    <source>
        <dbReference type="Proteomes" id="UP001367508"/>
    </source>
</evidence>
<proteinExistence type="predicted"/>
<keyword evidence="3" id="KW-0238">DNA-binding</keyword>
<dbReference type="InterPro" id="IPR015300">
    <property type="entry name" value="DNA-bd_pseudobarrel_sf"/>
</dbReference>
<organism evidence="8 9">
    <name type="scientific">Canavalia gladiata</name>
    <name type="common">Sword bean</name>
    <name type="synonym">Dolichos gladiatus</name>
    <dbReference type="NCBI Taxonomy" id="3824"/>
    <lineage>
        <taxon>Eukaryota</taxon>
        <taxon>Viridiplantae</taxon>
        <taxon>Streptophyta</taxon>
        <taxon>Embryophyta</taxon>
        <taxon>Tracheophyta</taxon>
        <taxon>Spermatophyta</taxon>
        <taxon>Magnoliopsida</taxon>
        <taxon>eudicotyledons</taxon>
        <taxon>Gunneridae</taxon>
        <taxon>Pentapetalae</taxon>
        <taxon>rosids</taxon>
        <taxon>fabids</taxon>
        <taxon>Fabales</taxon>
        <taxon>Fabaceae</taxon>
        <taxon>Papilionoideae</taxon>
        <taxon>50 kb inversion clade</taxon>
        <taxon>NPAAA clade</taxon>
        <taxon>indigoferoid/millettioid clade</taxon>
        <taxon>Phaseoleae</taxon>
        <taxon>Canavalia</taxon>
    </lineage>
</organism>
<keyword evidence="5" id="KW-0539">Nucleus</keyword>
<comment type="caution">
    <text evidence="8">The sequence shown here is derived from an EMBL/GenBank/DDBJ whole genome shotgun (WGS) entry which is preliminary data.</text>
</comment>
<keyword evidence="2" id="KW-0805">Transcription regulation</keyword>
<dbReference type="GO" id="GO:0003677">
    <property type="term" value="F:DNA binding"/>
    <property type="evidence" value="ECO:0007669"/>
    <property type="project" value="UniProtKB-KW"/>
</dbReference>
<dbReference type="InterPro" id="IPR044800">
    <property type="entry name" value="LEC2-like"/>
</dbReference>
<feature type="region of interest" description="Disordered" evidence="6">
    <location>
        <begin position="783"/>
        <end position="828"/>
    </location>
</feature>
<reference evidence="8 9" key="1">
    <citation type="submission" date="2024-01" db="EMBL/GenBank/DDBJ databases">
        <title>The genomes of 5 underutilized Papilionoideae crops provide insights into root nodulation and disease resistanc.</title>
        <authorList>
            <person name="Jiang F."/>
        </authorList>
    </citation>
    <scope>NUCLEOTIDE SEQUENCE [LARGE SCALE GENOMIC DNA]</scope>
    <source>
        <strain evidence="8">LVBAO_FW01</strain>
        <tissue evidence="8">Leaves</tissue>
    </source>
</reference>
<name>A0AAN9QIJ4_CANGL</name>
<dbReference type="PROSITE" id="PS50863">
    <property type="entry name" value="B3"/>
    <property type="match status" value="1"/>
</dbReference>
<dbReference type="AlphaFoldDB" id="A0AAN9QIJ4"/>
<evidence type="ECO:0000256" key="5">
    <source>
        <dbReference type="ARBA" id="ARBA00023242"/>
    </source>
</evidence>
<comment type="subcellular location">
    <subcellularLocation>
        <location evidence="1">Nucleus</location>
    </subcellularLocation>
</comment>
<dbReference type="GO" id="GO:0005634">
    <property type="term" value="C:nucleus"/>
    <property type="evidence" value="ECO:0007669"/>
    <property type="project" value="UniProtKB-SubCell"/>
</dbReference>
<dbReference type="FunFam" id="2.40.330.10:FF:000003">
    <property type="entry name" value="B3 domain-containing transcription factor FUS3"/>
    <property type="match status" value="1"/>
</dbReference>
<protein>
    <recommendedName>
        <fullName evidence="7">TF-B3 domain-containing protein</fullName>
    </recommendedName>
</protein>
<dbReference type="Gene3D" id="2.40.330.10">
    <property type="entry name" value="DNA-binding pseudobarrel domain"/>
    <property type="match status" value="1"/>
</dbReference>
<feature type="compositionally biased region" description="Low complexity" evidence="6">
    <location>
        <begin position="381"/>
        <end position="393"/>
    </location>
</feature>
<dbReference type="GO" id="GO:0003700">
    <property type="term" value="F:DNA-binding transcription factor activity"/>
    <property type="evidence" value="ECO:0007669"/>
    <property type="project" value="InterPro"/>
</dbReference>
<dbReference type="PANTHER" id="PTHR31140:SF81">
    <property type="entry name" value="B3 DOMAIN-CONTAINING TRANSCRIPTION FACTOR ABI3"/>
    <property type="match status" value="1"/>
</dbReference>
<dbReference type="Pfam" id="PF02362">
    <property type="entry name" value="B3"/>
    <property type="match status" value="1"/>
</dbReference>
<keyword evidence="9" id="KW-1185">Reference proteome</keyword>
<feature type="compositionally biased region" description="Low complexity" evidence="6">
    <location>
        <begin position="800"/>
        <end position="815"/>
    </location>
</feature>
<evidence type="ECO:0000313" key="8">
    <source>
        <dbReference type="EMBL" id="KAK7338855.1"/>
    </source>
</evidence>
<accession>A0AAN9QIJ4</accession>
<evidence type="ECO:0000256" key="3">
    <source>
        <dbReference type="ARBA" id="ARBA00023125"/>
    </source>
</evidence>
<dbReference type="InterPro" id="IPR003340">
    <property type="entry name" value="B3_DNA-bd"/>
</dbReference>
<dbReference type="PANTHER" id="PTHR31140">
    <property type="entry name" value="B3 DOMAIN-CONTAINING TRANSCRIPTION FACTOR ABI3"/>
    <property type="match status" value="1"/>
</dbReference>
<dbReference type="CDD" id="cd10015">
    <property type="entry name" value="BfiI_C_EcoRII_N_B3"/>
    <property type="match status" value="1"/>
</dbReference>